<keyword evidence="2" id="KW-1185">Reference proteome</keyword>
<proteinExistence type="predicted"/>
<comment type="caution">
    <text evidence="1">The sequence shown here is derived from an EMBL/GenBank/DDBJ whole genome shotgun (WGS) entry which is preliminary data.</text>
</comment>
<gene>
    <name evidence="1" type="ORF">V2H45_08465</name>
</gene>
<dbReference type="RefSeq" id="WP_330483205.1">
    <property type="nucleotide sequence ID" value="NZ_JAZBJZ010000025.1"/>
</dbReference>
<protein>
    <submittedName>
        <fullName evidence="1">DUF6544 family protein</fullName>
    </submittedName>
</protein>
<accession>A0AAW9PVC4</accession>
<reference evidence="1" key="1">
    <citation type="submission" date="2024-01" db="EMBL/GenBank/DDBJ databases">
        <title>Bank of Algae and Cyanobacteria of the Azores (BACA) strain genomes.</title>
        <authorList>
            <person name="Luz R."/>
            <person name="Cordeiro R."/>
            <person name="Fonseca A."/>
            <person name="Goncalves V."/>
        </authorList>
    </citation>
    <scope>NUCLEOTIDE SEQUENCE</scope>
    <source>
        <strain evidence="1">BACA0141</strain>
    </source>
</reference>
<organism evidence="1 2">
    <name type="scientific">Tumidithrix elongata BACA0141</name>
    <dbReference type="NCBI Taxonomy" id="2716417"/>
    <lineage>
        <taxon>Bacteria</taxon>
        <taxon>Bacillati</taxon>
        <taxon>Cyanobacteriota</taxon>
        <taxon>Cyanophyceae</taxon>
        <taxon>Pseudanabaenales</taxon>
        <taxon>Pseudanabaenaceae</taxon>
        <taxon>Tumidithrix</taxon>
        <taxon>Tumidithrix elongata</taxon>
    </lineage>
</organism>
<dbReference type="Proteomes" id="UP001333818">
    <property type="component" value="Unassembled WGS sequence"/>
</dbReference>
<dbReference type="InterPro" id="IPR054213">
    <property type="entry name" value="DUF6920"/>
</dbReference>
<evidence type="ECO:0000313" key="2">
    <source>
        <dbReference type="Proteomes" id="UP001333818"/>
    </source>
</evidence>
<sequence length="283" mass="32077">MTWLLTIATLILIGIGLAIVYGKYRWQLDTANLRAKFANERQLVKPKFYREEELEGLPAPVQRFFRKVLRNGQPMIAAVKVMHRGQFNMSETEVKWNPFTSTQVAITQPPGFDWDGHIQMAPGVNAFVHDTYLLGKGNLHVSLLGLFALAHLHDTPELNQGELLRFFAEAAWYPTALLPSQGVRWEAIDDLSARGTLTDGATTASLVFRFNTDGAIDSVRADARYGTFGGKLLAMPWNCRFGEYTVQHGMSIPLYGEVEWERPEDTWLYFKGQIIEIDYEFVS</sequence>
<dbReference type="AlphaFoldDB" id="A0AAW9PVC4"/>
<dbReference type="Pfam" id="PF21900">
    <property type="entry name" value="DUF6920"/>
    <property type="match status" value="1"/>
</dbReference>
<evidence type="ECO:0000313" key="1">
    <source>
        <dbReference type="EMBL" id="MEE3716777.1"/>
    </source>
</evidence>
<dbReference type="EMBL" id="JAZBJZ010000025">
    <property type="protein sequence ID" value="MEE3716777.1"/>
    <property type="molecule type" value="Genomic_DNA"/>
</dbReference>
<name>A0AAW9PVC4_9CYAN</name>